<dbReference type="PANTHER" id="PTHR35020:SF2">
    <property type="entry name" value="N-ACETYLGLUCOSAMINE-INDUCED PROTEIN 1"/>
    <property type="match status" value="1"/>
</dbReference>
<dbReference type="GO" id="GO:0006044">
    <property type="term" value="P:N-acetylglucosamine metabolic process"/>
    <property type="evidence" value="ECO:0007669"/>
    <property type="project" value="TreeGrafter"/>
</dbReference>
<evidence type="ECO:0000313" key="1">
    <source>
        <dbReference type="EMBL" id="CED83152.1"/>
    </source>
</evidence>
<dbReference type="PANTHER" id="PTHR35020">
    <property type="entry name" value="N-ACETYLGLUCOSAMINE-INDUCED PROTEIN 1"/>
    <property type="match status" value="1"/>
</dbReference>
<dbReference type="InterPro" id="IPR022036">
    <property type="entry name" value="DUF3605"/>
</dbReference>
<accession>A0A0F7SM52</accession>
<dbReference type="AlphaFoldDB" id="A0A0F7SM52"/>
<reference evidence="1" key="1">
    <citation type="submission" date="2014-08" db="EMBL/GenBank/DDBJ databases">
        <authorList>
            <person name="Sharma Rahul"/>
            <person name="Thines Marco"/>
        </authorList>
    </citation>
    <scope>NUCLEOTIDE SEQUENCE</scope>
</reference>
<organism evidence="1">
    <name type="scientific">Phaffia rhodozyma</name>
    <name type="common">Yeast</name>
    <name type="synonym">Xanthophyllomyces dendrorhous</name>
    <dbReference type="NCBI Taxonomy" id="264483"/>
    <lineage>
        <taxon>Eukaryota</taxon>
        <taxon>Fungi</taxon>
        <taxon>Dikarya</taxon>
        <taxon>Basidiomycota</taxon>
        <taxon>Agaricomycotina</taxon>
        <taxon>Tremellomycetes</taxon>
        <taxon>Cystofilobasidiales</taxon>
        <taxon>Mrakiaceae</taxon>
        <taxon>Phaffia</taxon>
    </lineage>
</organism>
<proteinExistence type="predicted"/>
<dbReference type="Pfam" id="PF12239">
    <property type="entry name" value="DUF3605"/>
    <property type="match status" value="1"/>
</dbReference>
<dbReference type="GO" id="GO:0005737">
    <property type="term" value="C:cytoplasm"/>
    <property type="evidence" value="ECO:0007669"/>
    <property type="project" value="TreeGrafter"/>
</dbReference>
<protein>
    <submittedName>
        <fullName evidence="1">Uncharacterized protein</fullName>
    </submittedName>
</protein>
<dbReference type="EMBL" id="LN483142">
    <property type="protein sequence ID" value="CED83152.1"/>
    <property type="molecule type" value="Genomic_DNA"/>
</dbReference>
<name>A0A0F7SM52_PHARH</name>
<sequence length="228" mass="26201">MTISKSLPYSSTIKFGPKLHPAPSDIEGLPTKEDIESYPVMFTWEELKKIIKIGDLALLKRPKQLQKIYDEWSLKMKADFGGSTESYLLNKRVFFVDKSSPKPDESFDRSTPESRFCIIANDWPYSTPRSVTHFLIWTPLPLVSKSQMTPEIEQDGVTGFTGVEGDEKGGIRGKEGDVRWEMGMFVNDRWNPDDCETIWFLNPPRLQSVKLLPHYHVFARRKSQPTVD</sequence>